<dbReference type="InterPro" id="IPR036427">
    <property type="entry name" value="Bromodomain-like_sf"/>
</dbReference>
<feature type="coiled-coil region" evidence="12">
    <location>
        <begin position="421"/>
        <end position="473"/>
    </location>
</feature>
<evidence type="ECO:0000256" key="12">
    <source>
        <dbReference type="SAM" id="Coils"/>
    </source>
</evidence>
<keyword evidence="4" id="KW-0560">Oxidoreductase</keyword>
<dbReference type="GO" id="GO:0005634">
    <property type="term" value="C:nucleus"/>
    <property type="evidence" value="ECO:0007669"/>
    <property type="project" value="UniProtKB-SubCell"/>
</dbReference>
<feature type="domain" description="DDT" evidence="15">
    <location>
        <begin position="505"/>
        <end position="568"/>
    </location>
</feature>
<organism evidence="16 17">
    <name type="scientific">Phytophthora fragariaefolia</name>
    <dbReference type="NCBI Taxonomy" id="1490495"/>
    <lineage>
        <taxon>Eukaryota</taxon>
        <taxon>Sar</taxon>
        <taxon>Stramenopiles</taxon>
        <taxon>Oomycota</taxon>
        <taxon>Peronosporomycetes</taxon>
        <taxon>Peronosporales</taxon>
        <taxon>Peronosporaceae</taxon>
        <taxon>Phytophthora</taxon>
    </lineage>
</organism>
<evidence type="ECO:0000256" key="5">
    <source>
        <dbReference type="ARBA" id="ARBA00023004"/>
    </source>
</evidence>
<feature type="compositionally biased region" description="Basic and acidic residues" evidence="13">
    <location>
        <begin position="1386"/>
        <end position="1396"/>
    </location>
</feature>
<dbReference type="InterPro" id="IPR028941">
    <property type="entry name" value="WHIM2_dom"/>
</dbReference>
<dbReference type="CDD" id="cd11064">
    <property type="entry name" value="CYP86A"/>
    <property type="match status" value="1"/>
</dbReference>
<dbReference type="SUPFAM" id="SSF47370">
    <property type="entry name" value="Bromodomain"/>
    <property type="match status" value="2"/>
</dbReference>
<dbReference type="InterPro" id="IPR018501">
    <property type="entry name" value="DDT_dom"/>
</dbReference>
<dbReference type="Pfam" id="PF12047">
    <property type="entry name" value="DNMT1-RFD"/>
    <property type="match status" value="1"/>
</dbReference>
<evidence type="ECO:0000259" key="14">
    <source>
        <dbReference type="PROSITE" id="PS50014"/>
    </source>
</evidence>
<evidence type="ECO:0000256" key="2">
    <source>
        <dbReference type="ARBA" id="ARBA00010617"/>
    </source>
</evidence>
<dbReference type="Proteomes" id="UP001165121">
    <property type="component" value="Unassembled WGS sequence"/>
</dbReference>
<evidence type="ECO:0000256" key="7">
    <source>
        <dbReference type="ARBA" id="ARBA00023117"/>
    </source>
</evidence>
<feature type="region of interest" description="Disordered" evidence="13">
    <location>
        <begin position="1379"/>
        <end position="1399"/>
    </location>
</feature>
<dbReference type="PRINTS" id="PR00463">
    <property type="entry name" value="EP450I"/>
</dbReference>
<comment type="similarity">
    <text evidence="2">Belongs to the cytochrome P450 family.</text>
</comment>
<evidence type="ECO:0000313" key="16">
    <source>
        <dbReference type="EMBL" id="GMF43014.1"/>
    </source>
</evidence>
<comment type="cofactor">
    <cofactor evidence="10">
        <name>heme</name>
        <dbReference type="ChEBI" id="CHEBI:30413"/>
    </cofactor>
</comment>
<dbReference type="OrthoDB" id="21449at2759"/>
<feature type="binding site" description="axial binding residue" evidence="10">
    <location>
        <position position="1991"/>
    </location>
    <ligand>
        <name>heme</name>
        <dbReference type="ChEBI" id="CHEBI:30413"/>
    </ligand>
    <ligandPart>
        <name>Fe</name>
        <dbReference type="ChEBI" id="CHEBI:18248"/>
    </ligandPart>
</feature>
<keyword evidence="8" id="KW-0804">Transcription</keyword>
<evidence type="ECO:0000256" key="4">
    <source>
        <dbReference type="ARBA" id="ARBA00023002"/>
    </source>
</evidence>
<dbReference type="GO" id="GO:0004497">
    <property type="term" value="F:monooxygenase activity"/>
    <property type="evidence" value="ECO:0007669"/>
    <property type="project" value="InterPro"/>
</dbReference>
<feature type="compositionally biased region" description="Basic and acidic residues" evidence="13">
    <location>
        <begin position="64"/>
        <end position="76"/>
    </location>
</feature>
<dbReference type="InterPro" id="IPR001487">
    <property type="entry name" value="Bromodomain"/>
</dbReference>
<evidence type="ECO:0000256" key="1">
    <source>
        <dbReference type="ARBA" id="ARBA00004123"/>
    </source>
</evidence>
<evidence type="ECO:0000256" key="9">
    <source>
        <dbReference type="ARBA" id="ARBA00023242"/>
    </source>
</evidence>
<comment type="subcellular location">
    <subcellularLocation>
        <location evidence="1">Nucleus</location>
    </subcellularLocation>
</comment>
<keyword evidence="7 11" id="KW-0103">Bromodomain</keyword>
<feature type="domain" description="Bromo" evidence="14">
    <location>
        <begin position="645"/>
        <end position="720"/>
    </location>
</feature>
<dbReference type="PANTHER" id="PTHR24296">
    <property type="entry name" value="CYTOCHROME P450"/>
    <property type="match status" value="1"/>
</dbReference>
<evidence type="ECO:0000256" key="11">
    <source>
        <dbReference type="PROSITE-ProRule" id="PRU00035"/>
    </source>
</evidence>
<evidence type="ECO:0000256" key="10">
    <source>
        <dbReference type="PIRSR" id="PIRSR602401-1"/>
    </source>
</evidence>
<dbReference type="InterPro" id="IPR001128">
    <property type="entry name" value="Cyt_P450"/>
</dbReference>
<evidence type="ECO:0000313" key="17">
    <source>
        <dbReference type="Proteomes" id="UP001165121"/>
    </source>
</evidence>
<dbReference type="Gene3D" id="1.20.920.10">
    <property type="entry name" value="Bromodomain-like"/>
    <property type="match status" value="2"/>
</dbReference>
<dbReference type="PRINTS" id="PR00503">
    <property type="entry name" value="BROMODOMAIN"/>
</dbReference>
<proteinExistence type="inferred from homology"/>
<comment type="caution">
    <text evidence="16">The sequence shown here is derived from an EMBL/GenBank/DDBJ whole genome shotgun (WGS) entry which is preliminary data.</text>
</comment>
<feature type="region of interest" description="Disordered" evidence="13">
    <location>
        <begin position="1"/>
        <end position="239"/>
    </location>
</feature>
<dbReference type="Pfam" id="PF00439">
    <property type="entry name" value="Bromodomain"/>
    <property type="match status" value="2"/>
</dbReference>
<feature type="domain" description="Bromo" evidence="14">
    <location>
        <begin position="1280"/>
        <end position="1342"/>
    </location>
</feature>
<dbReference type="Gene3D" id="1.10.630.10">
    <property type="entry name" value="Cytochrome P450"/>
    <property type="match status" value="1"/>
</dbReference>
<evidence type="ECO:0000256" key="8">
    <source>
        <dbReference type="ARBA" id="ARBA00023163"/>
    </source>
</evidence>
<dbReference type="InterPro" id="IPR022702">
    <property type="entry name" value="Cytosine_MeTrfase1_RFD"/>
</dbReference>
<feature type="compositionally biased region" description="Low complexity" evidence="13">
    <location>
        <begin position="155"/>
        <end position="179"/>
    </location>
</feature>
<evidence type="ECO:0000259" key="15">
    <source>
        <dbReference type="PROSITE" id="PS50827"/>
    </source>
</evidence>
<keyword evidence="6" id="KW-0805">Transcription regulation</keyword>
<protein>
    <submittedName>
        <fullName evidence="16">Unnamed protein product</fullName>
    </submittedName>
</protein>
<dbReference type="GO" id="GO:0020037">
    <property type="term" value="F:heme binding"/>
    <property type="evidence" value="ECO:0007669"/>
    <property type="project" value="InterPro"/>
</dbReference>
<keyword evidence="5 10" id="KW-0408">Iron</keyword>
<keyword evidence="3 10" id="KW-0479">Metal-binding</keyword>
<dbReference type="CDD" id="cd04369">
    <property type="entry name" value="Bromodomain"/>
    <property type="match status" value="1"/>
</dbReference>
<evidence type="ECO:0000256" key="13">
    <source>
        <dbReference type="SAM" id="MobiDB-lite"/>
    </source>
</evidence>
<dbReference type="SUPFAM" id="SSF48264">
    <property type="entry name" value="Cytochrome P450"/>
    <property type="match status" value="1"/>
</dbReference>
<keyword evidence="9" id="KW-0539">Nucleus</keyword>
<reference evidence="16" key="1">
    <citation type="submission" date="2023-04" db="EMBL/GenBank/DDBJ databases">
        <title>Phytophthora fragariaefolia NBRC 109709.</title>
        <authorList>
            <person name="Ichikawa N."/>
            <person name="Sato H."/>
            <person name="Tonouchi N."/>
        </authorList>
    </citation>
    <scope>NUCLEOTIDE SEQUENCE</scope>
    <source>
        <strain evidence="16">NBRC 109709</strain>
    </source>
</reference>
<feature type="compositionally biased region" description="Basic and acidic residues" evidence="13">
    <location>
        <begin position="216"/>
        <end position="235"/>
    </location>
</feature>
<dbReference type="PROSITE" id="PS00633">
    <property type="entry name" value="BROMODOMAIN_1"/>
    <property type="match status" value="1"/>
</dbReference>
<dbReference type="Pfam" id="PF15613">
    <property type="entry name" value="WSD"/>
    <property type="match status" value="1"/>
</dbReference>
<feature type="coiled-coil region" evidence="12">
    <location>
        <begin position="884"/>
        <end position="912"/>
    </location>
</feature>
<feature type="compositionally biased region" description="Low complexity" evidence="13">
    <location>
        <begin position="115"/>
        <end position="131"/>
    </location>
</feature>
<dbReference type="GO" id="GO:0016705">
    <property type="term" value="F:oxidoreductase activity, acting on paired donors, with incorporation or reduction of molecular oxygen"/>
    <property type="evidence" value="ECO:0007669"/>
    <property type="project" value="InterPro"/>
</dbReference>
<evidence type="ECO:0000256" key="6">
    <source>
        <dbReference type="ARBA" id="ARBA00023015"/>
    </source>
</evidence>
<keyword evidence="17" id="KW-1185">Reference proteome</keyword>
<evidence type="ECO:0000256" key="3">
    <source>
        <dbReference type="ARBA" id="ARBA00022723"/>
    </source>
</evidence>
<dbReference type="PROSITE" id="PS50014">
    <property type="entry name" value="BROMODOMAIN_2"/>
    <property type="match status" value="2"/>
</dbReference>
<gene>
    <name evidence="16" type="ORF">Pfra01_001434000</name>
</gene>
<dbReference type="PROSITE" id="PS50827">
    <property type="entry name" value="DDT"/>
    <property type="match status" value="1"/>
</dbReference>
<name>A0A9W6XPN7_9STRA</name>
<feature type="compositionally biased region" description="Low complexity" evidence="13">
    <location>
        <begin position="39"/>
        <end position="52"/>
    </location>
</feature>
<dbReference type="InterPro" id="IPR002401">
    <property type="entry name" value="Cyt_P450_E_grp-I"/>
</dbReference>
<keyword evidence="10" id="KW-0349">Heme</keyword>
<dbReference type="SMART" id="SM00297">
    <property type="entry name" value="BROMO"/>
    <property type="match status" value="2"/>
</dbReference>
<sequence>MGFGTIVEHLPLAERPLPVRPILASPAFPSRSKKRPRADSSSSTPAKSPAPKSRARPKPGGASDNKRAKVDDERMYQGDGEFEDGLVKPCRTRKRGIFHRSSAYRYPSPFYPNHLSQMDGLSDSDSGGSDLTSDDEDIRSGRSGSMAGSDDGNDSDIFSSATSSSSGSGSDNEMDSSSSGGSGVESGEDRASGNRRPPAVSSATAQAKRLPQGSTDAKRTAADRMQRRPTSRVDSRNAGLPADVVELMRTDQAVEVNAMGTPDELNLMECGYRHPPGYGRARVWLPEITDWCLDYAEGDPTLWVVTPYAWYKIAGPLSGMLPHLSYRQTFKHVRHLFEASYLVAYVLKEWLPINKKVSYRATLQQIIELSLMGRYRVSAWFLVKNYPFIRAQICNLFADKEVYLESMFFKQLHRLHENYTLRQARHQKEMADREVRRAKRESERLQKRRRVEYERQRVKYEREEERKLKEEELKYPVEDSRLLDGEAIETNSLPLQCSSLKGVEGPLLGELIMAWQTICTFKDFVGLESISLEALVECITTHCDNGTHVGLTRIFMAFLRVILSEKSFMSLMDDLVVEGNIKVSDLFVNSERTYGMCERAYGEMLNAVTWQEILRQLMSKDLGIDPSIGHVEPLVGCEIVRQTLYMQNNSAPFNTPVDTSLKGLEDYSQIIKTPMDLGTIKKKINSGGYEGPDGYEHFAEDIRLVWDNAVLYNGEDSEVGRAALALSDVFEQDYERFVVGRVRANKSRIEGCKKTKEVLEKPSAEELKSFQYADVVYGLYCSEFHELPTSYKIGALSWICSEFLTLSSIRTYMASQVEQEMLIHRNHRKRAADLDSRRKYSDRMRRERELAFRKDCANQGIHPNSHNVFSEGIKRRNPFIVKFFEDMQAEKVEDEKNLEQEKKTQAEEMSSELSSIVIREAPLGRDRYHNSYYMFKHDTKPRLFIERADSGDFVVCSSKSQLVEVLEWLNPKGIREFDLLTKLEEAKAKLLSAFDEDEERDGKLSTGIVWNAKGGIELQMFPLPGGAIKSETMAITDEDKVIESHNVSRKMLLCLKQHLENTNTLPVSWEGAQTWCNRLEEAKSFKEQLNLFAELESAAVAALNSGVETIRPSWKRKRHEWRLALEGSCTYAQLVFLLHLLLEEFINVEAFMDLHIRLDRREWLKLRPKETRNFIPEAGKVVVYFGDGHALALKEDEKSKKKRFTQKSDNPVRNATVICTVEKVSYHHGGGDPYALAVLKPTPGMTQHECVRKPGALLCSLPSREQRLARVFLRVLAKLKMLADAGPFLEPVSAREFPQYKEIILHPMDLGKMTHKASNLEYKNAAEFMTDLRLMRDNCQLFCEGRFPTLPPLAHNLVHVADGQIKKWAKEIRACEDGTADTTVNPEKRDADHSEGKTATTELPTHEIVTILRLENRLPEYIVDISRYAWAVNRTWHCGEKFRMLFRNPQGYPGEYYGGVTAGSLAFDEHGMLPWESLRITWDEDDGSDDNRINPCLSAEEAMWTLAQHASSQHKAILAGTALVVALLGWRALARALRTPEQKAEIESFRRIHRPASTLPLVGNTLDAMFFQTERFVDWMAEQSSLAGGKPWLMSIVGQPPTFVISSPESYEDLFKTQVHIFERGATMSYVFKDFLGEGIIAVDGHKWSQQRKTASHLFTNRMMREVMSKEVQDKCIKLRGLLDRCAQQGKTVSMKSLISKFTSDVFTKIGFGVELHGLDASKLDLDEEHPFIQAIDDMSRLLQLRCQQPMFLWRLKRWLNLAEEREGKNNMTIIKGIVNEVMAQSLARKEGKLEFDAAGQVTPDANYDVLGEPKTETKDLISFFLESGLTDAQQLQDMAVNFFFAGKDTSSFVLSWFVVMMNRYPEVLRKIRDEIREQLPELLSGEIDAPSMEQLSRLPYLEAAMRENLRLNTSMTTRSPNQDTTLSCGTFIPKNAVVYVCHYASARLKSTWGNDAAEYKPERWLEPNTGKLRQFSPYQFVTFLAGPRQCIGMRFAMLELRMVAAVLCSRFDIKTVEDPFSLTYELSTVFPVKGRLMCTVETAAASASS</sequence>
<dbReference type="EMBL" id="BSXT01001506">
    <property type="protein sequence ID" value="GMF43014.1"/>
    <property type="molecule type" value="Genomic_DNA"/>
</dbReference>
<dbReference type="Pfam" id="PF00067">
    <property type="entry name" value="p450"/>
    <property type="match status" value="1"/>
</dbReference>
<dbReference type="PRINTS" id="PR00385">
    <property type="entry name" value="P450"/>
</dbReference>
<keyword evidence="12" id="KW-0175">Coiled coil</keyword>
<dbReference type="GO" id="GO:0005506">
    <property type="term" value="F:iron ion binding"/>
    <property type="evidence" value="ECO:0007669"/>
    <property type="project" value="InterPro"/>
</dbReference>
<dbReference type="InterPro" id="IPR036396">
    <property type="entry name" value="Cyt_P450_sf"/>
</dbReference>
<accession>A0A9W6XPN7</accession>
<dbReference type="InterPro" id="IPR018359">
    <property type="entry name" value="Bromodomain_CS"/>
</dbReference>